<evidence type="ECO:0000313" key="2">
    <source>
        <dbReference type="Proteomes" id="UP000517916"/>
    </source>
</evidence>
<keyword evidence="2" id="KW-1185">Reference proteome</keyword>
<protein>
    <submittedName>
        <fullName evidence="1">Uncharacterized protein</fullName>
    </submittedName>
</protein>
<proteinExistence type="predicted"/>
<sequence>MELLTANYSNNGGTWRVSVESLGRRQEFTATGVLDARSRVDQLMDQIRDAGVLPRTVHLLNGSAAEFTHAYLAAQFTEAARRASVPPPEGKPLAG</sequence>
<dbReference type="Proteomes" id="UP000517916">
    <property type="component" value="Unassembled WGS sequence"/>
</dbReference>
<gene>
    <name evidence="1" type="ORF">BC739_001493</name>
</gene>
<dbReference type="EMBL" id="JACJID010000001">
    <property type="protein sequence ID" value="MBA8924296.1"/>
    <property type="molecule type" value="Genomic_DNA"/>
</dbReference>
<organism evidence="1 2">
    <name type="scientific">Kutzneria viridogrisea</name>
    <dbReference type="NCBI Taxonomy" id="47990"/>
    <lineage>
        <taxon>Bacteria</taxon>
        <taxon>Bacillati</taxon>
        <taxon>Actinomycetota</taxon>
        <taxon>Actinomycetes</taxon>
        <taxon>Pseudonocardiales</taxon>
        <taxon>Pseudonocardiaceae</taxon>
        <taxon>Kutzneria</taxon>
    </lineage>
</organism>
<name>A0ABR6BBP3_9PSEU</name>
<comment type="caution">
    <text evidence="1">The sequence shown here is derived from an EMBL/GenBank/DDBJ whole genome shotgun (WGS) entry which is preliminary data.</text>
</comment>
<reference evidence="1 2" key="1">
    <citation type="submission" date="2020-08" db="EMBL/GenBank/DDBJ databases">
        <title>Genomic Encyclopedia of Archaeal and Bacterial Type Strains, Phase II (KMG-II): from individual species to whole genera.</title>
        <authorList>
            <person name="Goeker M."/>
        </authorList>
    </citation>
    <scope>NUCLEOTIDE SEQUENCE [LARGE SCALE GENOMIC DNA]</scope>
    <source>
        <strain evidence="1 2">DSM 43850</strain>
    </source>
</reference>
<dbReference type="RefSeq" id="WP_025358088.1">
    <property type="nucleotide sequence ID" value="NZ_BAAABQ010000007.1"/>
</dbReference>
<accession>A0ABR6BBP3</accession>
<evidence type="ECO:0000313" key="1">
    <source>
        <dbReference type="EMBL" id="MBA8924296.1"/>
    </source>
</evidence>